<reference evidence="8" key="1">
    <citation type="submission" date="2020-10" db="EMBL/GenBank/DDBJ databases">
        <authorList>
            <person name="Gilroy R."/>
        </authorList>
    </citation>
    <scope>NUCLEOTIDE SEQUENCE</scope>
    <source>
        <strain evidence="8">ChiSxjej2B14-8506</strain>
    </source>
</reference>
<dbReference type="AlphaFoldDB" id="A0A9D1S526"/>
<dbReference type="InterPro" id="IPR032819">
    <property type="entry name" value="TruB_C"/>
</dbReference>
<dbReference type="InterPro" id="IPR014780">
    <property type="entry name" value="tRNA_psdUridine_synth_TruB"/>
</dbReference>
<dbReference type="GO" id="GO:0003723">
    <property type="term" value="F:RNA binding"/>
    <property type="evidence" value="ECO:0007669"/>
    <property type="project" value="InterPro"/>
</dbReference>
<gene>
    <name evidence="5 8" type="primary">truB</name>
    <name evidence="8" type="ORF">IAC59_06375</name>
</gene>
<keyword evidence="4 5" id="KW-0413">Isomerase</keyword>
<feature type="domain" description="Pseudouridine synthase II N-terminal" evidence="6">
    <location>
        <begin position="25"/>
        <end position="172"/>
    </location>
</feature>
<dbReference type="NCBIfam" id="TIGR00431">
    <property type="entry name" value="TruB"/>
    <property type="match status" value="1"/>
</dbReference>
<comment type="caution">
    <text evidence="8">The sequence shown here is derived from an EMBL/GenBank/DDBJ whole genome shotgun (WGS) entry which is preliminary data.</text>
</comment>
<dbReference type="EC" id="5.4.99.25" evidence="5"/>
<dbReference type="Proteomes" id="UP000824123">
    <property type="component" value="Unassembled WGS sequence"/>
</dbReference>
<dbReference type="GO" id="GO:0031119">
    <property type="term" value="P:tRNA pseudouridine synthesis"/>
    <property type="evidence" value="ECO:0007669"/>
    <property type="project" value="UniProtKB-UniRule"/>
</dbReference>
<feature type="active site" description="Nucleophile" evidence="5">
    <location>
        <position position="39"/>
    </location>
</feature>
<comment type="catalytic activity">
    <reaction evidence="1 5">
        <text>uridine(55) in tRNA = pseudouridine(55) in tRNA</text>
        <dbReference type="Rhea" id="RHEA:42532"/>
        <dbReference type="Rhea" id="RHEA-COMP:10101"/>
        <dbReference type="Rhea" id="RHEA-COMP:10102"/>
        <dbReference type="ChEBI" id="CHEBI:65314"/>
        <dbReference type="ChEBI" id="CHEBI:65315"/>
        <dbReference type="EC" id="5.4.99.25"/>
    </reaction>
</comment>
<dbReference type="HAMAP" id="MF_01080">
    <property type="entry name" value="TruB_bact"/>
    <property type="match status" value="1"/>
</dbReference>
<name>A0A9D1S526_9FIRM</name>
<dbReference type="GO" id="GO:1990481">
    <property type="term" value="P:mRNA pseudouridine synthesis"/>
    <property type="evidence" value="ECO:0007669"/>
    <property type="project" value="TreeGrafter"/>
</dbReference>
<accession>A0A9D1S526</accession>
<feature type="domain" description="tRNA pseudouridylate synthase B C-terminal" evidence="7">
    <location>
        <begin position="173"/>
        <end position="215"/>
    </location>
</feature>
<keyword evidence="3 5" id="KW-0819">tRNA processing</keyword>
<dbReference type="Gene3D" id="3.30.2350.10">
    <property type="entry name" value="Pseudouridine synthase"/>
    <property type="match status" value="1"/>
</dbReference>
<dbReference type="Pfam" id="PF16198">
    <property type="entry name" value="TruB_C_2"/>
    <property type="match status" value="1"/>
</dbReference>
<dbReference type="EMBL" id="DVNK01000039">
    <property type="protein sequence ID" value="HIU46867.1"/>
    <property type="molecule type" value="Genomic_DNA"/>
</dbReference>
<dbReference type="GO" id="GO:0160148">
    <property type="term" value="F:tRNA pseudouridine(55) synthase activity"/>
    <property type="evidence" value="ECO:0007669"/>
    <property type="project" value="UniProtKB-EC"/>
</dbReference>
<dbReference type="SUPFAM" id="SSF55120">
    <property type="entry name" value="Pseudouridine synthase"/>
    <property type="match status" value="1"/>
</dbReference>
<evidence type="ECO:0000256" key="1">
    <source>
        <dbReference type="ARBA" id="ARBA00000385"/>
    </source>
</evidence>
<protein>
    <recommendedName>
        <fullName evidence="5">tRNA pseudouridine synthase B</fullName>
        <ecNumber evidence="5">5.4.99.25</ecNumber>
    </recommendedName>
    <alternativeName>
        <fullName evidence="5">tRNA pseudouridine(55) synthase</fullName>
        <shortName evidence="5">Psi55 synthase</shortName>
    </alternativeName>
    <alternativeName>
        <fullName evidence="5">tRNA pseudouridylate synthase</fullName>
    </alternativeName>
    <alternativeName>
        <fullName evidence="5">tRNA-uridine isomerase</fullName>
    </alternativeName>
</protein>
<evidence type="ECO:0000256" key="4">
    <source>
        <dbReference type="ARBA" id="ARBA00023235"/>
    </source>
</evidence>
<sequence length="297" mass="31786">MDGFINLLKPPGMTSSDAVVYVRRRLPRGTKVGHAGTLDPEAAGVLPVMVGRAARLSDYIMSGAKEYVCEIALGAATDTQDAQGALIGEVHEPATADALRAVLGQFTGDIMQAPSAYSALKQDGRKLCDIARAGGEVHTQPRPVSIYELEYLRQTAPDGHLMRVKCSKGTYIRALCDDIGRALGCGAHMRFLLRTLSAGFGLAGAHTLEELDAGVERCIEPIDAPIAHLPAVYAPESLYPRVRCGNRLPAGELRGDVDMEGPLRLYAARAGRDEFAGIVERDGDELKFRAMLLSAEG</sequence>
<comment type="function">
    <text evidence="5">Responsible for synthesis of pseudouridine from uracil-55 in the psi GC loop of transfer RNAs.</text>
</comment>
<evidence type="ECO:0000256" key="2">
    <source>
        <dbReference type="ARBA" id="ARBA00005642"/>
    </source>
</evidence>
<dbReference type="InterPro" id="IPR020103">
    <property type="entry name" value="PsdUridine_synth_cat_dom_sf"/>
</dbReference>
<dbReference type="PANTHER" id="PTHR13767">
    <property type="entry name" value="TRNA-PSEUDOURIDINE SYNTHASE"/>
    <property type="match status" value="1"/>
</dbReference>
<dbReference type="InterPro" id="IPR002501">
    <property type="entry name" value="PsdUridine_synth_N"/>
</dbReference>
<evidence type="ECO:0000256" key="5">
    <source>
        <dbReference type="HAMAP-Rule" id="MF_01080"/>
    </source>
</evidence>
<dbReference type="PANTHER" id="PTHR13767:SF2">
    <property type="entry name" value="PSEUDOURIDYLATE SYNTHASE TRUB1"/>
    <property type="match status" value="1"/>
</dbReference>
<evidence type="ECO:0000313" key="8">
    <source>
        <dbReference type="EMBL" id="HIU46867.1"/>
    </source>
</evidence>
<dbReference type="Pfam" id="PF01509">
    <property type="entry name" value="TruB_N"/>
    <property type="match status" value="1"/>
</dbReference>
<evidence type="ECO:0000259" key="7">
    <source>
        <dbReference type="Pfam" id="PF16198"/>
    </source>
</evidence>
<comment type="similarity">
    <text evidence="2 5">Belongs to the pseudouridine synthase TruB family. Type 1 subfamily.</text>
</comment>
<proteinExistence type="inferred from homology"/>
<evidence type="ECO:0000313" key="9">
    <source>
        <dbReference type="Proteomes" id="UP000824123"/>
    </source>
</evidence>
<evidence type="ECO:0000259" key="6">
    <source>
        <dbReference type="Pfam" id="PF01509"/>
    </source>
</evidence>
<dbReference type="CDD" id="cd02573">
    <property type="entry name" value="PseudoU_synth_EcTruB"/>
    <property type="match status" value="1"/>
</dbReference>
<evidence type="ECO:0000256" key="3">
    <source>
        <dbReference type="ARBA" id="ARBA00022694"/>
    </source>
</evidence>
<reference evidence="8" key="2">
    <citation type="journal article" date="2021" name="PeerJ">
        <title>Extensive microbial diversity within the chicken gut microbiome revealed by metagenomics and culture.</title>
        <authorList>
            <person name="Gilroy R."/>
            <person name="Ravi A."/>
            <person name="Getino M."/>
            <person name="Pursley I."/>
            <person name="Horton D.L."/>
            <person name="Alikhan N.F."/>
            <person name="Baker D."/>
            <person name="Gharbi K."/>
            <person name="Hall N."/>
            <person name="Watson M."/>
            <person name="Adriaenssens E.M."/>
            <person name="Foster-Nyarko E."/>
            <person name="Jarju S."/>
            <person name="Secka A."/>
            <person name="Antonio M."/>
            <person name="Oren A."/>
            <person name="Chaudhuri R.R."/>
            <person name="La Ragione R."/>
            <person name="Hildebrand F."/>
            <person name="Pallen M.J."/>
        </authorList>
    </citation>
    <scope>NUCLEOTIDE SEQUENCE</scope>
    <source>
        <strain evidence="8">ChiSxjej2B14-8506</strain>
    </source>
</reference>
<organism evidence="8 9">
    <name type="scientific">Candidatus Fimadaptatus faecigallinarum</name>
    <dbReference type="NCBI Taxonomy" id="2840814"/>
    <lineage>
        <taxon>Bacteria</taxon>
        <taxon>Bacillati</taxon>
        <taxon>Bacillota</taxon>
        <taxon>Clostridia</taxon>
        <taxon>Eubacteriales</taxon>
        <taxon>Candidatus Fimadaptatus</taxon>
    </lineage>
</organism>